<keyword evidence="1" id="KW-0812">Transmembrane</keyword>
<dbReference type="OrthoDB" id="82068at2"/>
<dbReference type="Proteomes" id="UP000002975">
    <property type="component" value="Unassembled WGS sequence"/>
</dbReference>
<proteinExistence type="predicted"/>
<reference evidence="2 3" key="1">
    <citation type="submission" date="2009-02" db="EMBL/GenBank/DDBJ databases">
        <title>The Genome Sequence of Fusobacterium sp. 3_1_5R.</title>
        <authorList>
            <consortium name="The Broad Institute Genome Sequencing Platform"/>
            <person name="Ward D."/>
            <person name="Young S.K."/>
            <person name="Kodira C.D."/>
            <person name="Zeng Q."/>
            <person name="Koehrsen M."/>
            <person name="Alvarado L."/>
            <person name="Berlin A."/>
            <person name="Borenstein D."/>
            <person name="Chen Z."/>
            <person name="Engels R."/>
            <person name="Freedman E."/>
            <person name="Gellesch M."/>
            <person name="Goldberg J."/>
            <person name="Griggs A."/>
            <person name="Gujja S."/>
            <person name="Heiman D."/>
            <person name="Hepburn T."/>
            <person name="Howarth C."/>
            <person name="Jen D."/>
            <person name="Larson L."/>
            <person name="Lewis B."/>
            <person name="Mehta T."/>
            <person name="Park D."/>
            <person name="Pearson M."/>
            <person name="Roberts A."/>
            <person name="Saif S."/>
            <person name="Shea T."/>
            <person name="Shenoy N."/>
            <person name="Sisk P."/>
            <person name="Stolte C."/>
            <person name="Sykes S."/>
            <person name="Walk T."/>
            <person name="White J."/>
            <person name="Yandava C."/>
            <person name="Allen-Vercoe E."/>
            <person name="Strauss J."/>
            <person name="Ambrose C."/>
            <person name="Lander E."/>
            <person name="Nusbaum C."/>
            <person name="Galagan J."/>
            <person name="Birren B."/>
        </authorList>
    </citation>
    <scope>NUCLEOTIDE SEQUENCE [LARGE SCALE GENOMIC DNA]</scope>
    <source>
        <strain evidence="2 3">3_1_5R</strain>
    </source>
</reference>
<dbReference type="RefSeq" id="WP_008801443.1">
    <property type="nucleotide sequence ID" value="NZ_GG657971.1"/>
</dbReference>
<gene>
    <name evidence="2" type="ORF">FSBG_00870</name>
</gene>
<name>E5BE97_9FUSO</name>
<evidence type="ECO:0000313" key="2">
    <source>
        <dbReference type="EMBL" id="EFS21373.1"/>
    </source>
</evidence>
<keyword evidence="3" id="KW-1185">Reference proteome</keyword>
<sequence length="1340" mass="154225">MKGIFKYKMTVINISVFLTLLVGAIFYAANHSEEAIASVSKLFLGDPILIEKIEIKKDKIRLEGISMDLEGEPFLRIPKIEAERPSFLKLGNITIPEGDIYILRKEDGKLNIDRYLPKEESKKINLKDYRPITNIPIEKISFETLRTHYEDRVLDPKFQKTISWQGEIVFDRKKGISSKLLGSDKEERYQIDYSGEKMPYDVQLDITGIRPEDYWKPYLKTESIVLETGNLEAHIHSDYYGNTGEIQADIPKLEFLNKKWEAGNLYISLDKNQVNASLDYKENGENKNSIITYDLEKKEAHAEFLDIYYDKISLDLAMQKKWKLDFLAEHSVYPKLEGTLSFDFKEDKIPFSLQSNIVDTDGEYLKNASYLKLYKKKQFFLNYDIAKANLEKGEGEIPISIYDYKANIIFQAKDNVIEIQKVKIDSEKNGSILLKGFTDINEKKAEFEYKSDHFCFEKEIEGTEVFAQLALQGNISYDTHLGVKVSSQGEIEKVQYGDYGIEGLRVDMEYEEDEIQVYAFENRFLNAKGSIDIVNQNTNLEIELKDFDNTKVNVSYPEFFVNHARGQVRGNIKNPIADLYIEEGKLSILSQKENQVRGNFHLEDKVVSFQDVNLDQNLFSGEYRIFDNSYHIFANIIEEKLSDYYGFHDLYYRVIGEVEVNGKGRELFATAKSTIDKIYYRGRKLPNIAWEGSYTLGKQGIGKIDLSPVYLQNDKKKRFLSLEAKIDLDQETLSVDIPKQSFYLEDIEDYTMVDFLEGKWTLSGKIKGNYKNPNYDFQMEGENLKVKKAPLDYLTLKFHGNTEKLIIDSMKTAYLQNKAEIQGYYGIRDGSYDISVKAPKIDWKLLQSFASEYGVENIEGNSNLDFHIRSEQSQGSLLLHNFSFEMPKKYISVKNFTGNIELHGNEMMVHQISGIVNEGKAVVKGRMQLPKLNEVKKDFSFLKKLDYYFNIDVQELKYRIPEMLSLDISSHLRLESNKLRGNIELLKGKVVDIPNTYQSYWKIIRKFFEEKSSQVVLNSQSLGQDFEVQESETKLENLLDIDLSLWIQEGIKVDIPELNVAVEDVKGTVVGGLSVVGKEGKYALLGNLEVEKGSLMVNTNIFSLDKAMLSFNENKTYLPNVNPSLLIDSNVDVNGEKVRFSIQGKTDDLRFSIGSSQGNTSGSLNSLITGQIQENESNASYTALLRNIIGGQLTQTVIRPFAKIIRKVFHFEKFRITSNVYNQTKKGDDSSGDLYLGAKIEVEDNLYKDKLYWNFTGTLYDTGLQNTQINSQSKDNKIMDQYDLSLRYPYSETKTFEIGVGKLPSKFYTNQEQIKEKKKLNYHIGVKIEKKMNDFFDIFR</sequence>
<dbReference type="EMBL" id="GG657971">
    <property type="protein sequence ID" value="EFS21373.1"/>
    <property type="molecule type" value="Genomic_DNA"/>
</dbReference>
<feature type="transmembrane region" description="Helical" evidence="1">
    <location>
        <begin position="12"/>
        <end position="29"/>
    </location>
</feature>
<keyword evidence="1" id="KW-1133">Transmembrane helix</keyword>
<protein>
    <recommendedName>
        <fullName evidence="4">AsmA-like C-terminal domain-containing protein</fullName>
    </recommendedName>
</protein>
<accession>E5BE97</accession>
<keyword evidence="1" id="KW-0472">Membrane</keyword>
<evidence type="ECO:0000256" key="1">
    <source>
        <dbReference type="SAM" id="Phobius"/>
    </source>
</evidence>
<dbReference type="HOGENOM" id="CLU_004307_0_0_0"/>
<dbReference type="BioCyc" id="FSP469605-HMP:GTSP-875-MONOMER"/>
<evidence type="ECO:0000313" key="3">
    <source>
        <dbReference type="Proteomes" id="UP000002975"/>
    </source>
</evidence>
<organism evidence="2 3">
    <name type="scientific">Fusobacterium gonidiaformans 3-1-5R</name>
    <dbReference type="NCBI Taxonomy" id="469605"/>
    <lineage>
        <taxon>Bacteria</taxon>
        <taxon>Fusobacteriati</taxon>
        <taxon>Fusobacteriota</taxon>
        <taxon>Fusobacteriia</taxon>
        <taxon>Fusobacteriales</taxon>
        <taxon>Fusobacteriaceae</taxon>
        <taxon>Fusobacterium</taxon>
    </lineage>
</organism>
<evidence type="ECO:0008006" key="4">
    <source>
        <dbReference type="Google" id="ProtNLM"/>
    </source>
</evidence>